<dbReference type="GO" id="GO:0008932">
    <property type="term" value="F:lytic endotransglycosylase activity"/>
    <property type="evidence" value="ECO:0007669"/>
    <property type="project" value="TreeGrafter"/>
</dbReference>
<dbReference type="SMART" id="SM00257">
    <property type="entry name" value="LysM"/>
    <property type="match status" value="2"/>
</dbReference>
<evidence type="ECO:0000256" key="1">
    <source>
        <dbReference type="ARBA" id="ARBA00007734"/>
    </source>
</evidence>
<dbReference type="CDD" id="cd16894">
    <property type="entry name" value="MltD-like"/>
    <property type="match status" value="1"/>
</dbReference>
<reference evidence="4 5" key="1">
    <citation type="submission" date="2019-07" db="EMBL/GenBank/DDBJ databases">
        <title>Genomic Encyclopedia of Archaeal and Bacterial Type Strains, Phase II (KMG-II): from individual species to whole genera.</title>
        <authorList>
            <person name="Goeker M."/>
        </authorList>
    </citation>
    <scope>NUCLEOTIDE SEQUENCE [LARGE SCALE GENOMIC DNA]</scope>
    <source>
        <strain evidence="4 5">DSM 17527</strain>
    </source>
</reference>
<evidence type="ECO:0000259" key="3">
    <source>
        <dbReference type="PROSITE" id="PS51782"/>
    </source>
</evidence>
<feature type="chain" id="PRO_5024446691" evidence="2">
    <location>
        <begin position="23"/>
        <end position="542"/>
    </location>
</feature>
<feature type="domain" description="LysM" evidence="3">
    <location>
        <begin position="428"/>
        <end position="471"/>
    </location>
</feature>
<sequence length="542" mass="62462">MSRFFRVSIRVFLLIMVVHGSAQEKETRASKRNKKKSKQTEQAISIGQITKDTVQVVDTLSIVKKTVQHETTTITLTSIKDSVIDVARDHPKLAELDSIWKQELYNSDLFDSLYKSVTTLDYKPVEFVDLPTDTLKARLAELNARTPFNVEYNPSLESVIKSYLKNRHEHLDRLMALSEFYFPLFEQELDNYDIPLEIKYLAIVESALKPRAKSRVGATGLWQFMYGTGKMFGLEVSSYVDERMDPLMATKAACKYLASLYRVFGDWDLALASYNSGPGNVTKAIRRSGGYTNYWNIRHNLPRETAGYLPAFLATMYIFEYADKHGFQPKRPKFAYFETDTIKVKQMITLEQVSEKMNIDIEELQFLNPSYKLDIIPFIKDENYVLRLPLDKVGDFVANETQLYTIAKAEFDQREKPLPKFFEANDRIRYRVRSGDYLGRIARKYGVRVSQIKKWNRMRSNNLRIGQRLTIYPRKPVVTRTATSKKPTVVSTSTKQYTVQAGDTLWSISQKFKGVTIENLKNWNDISGTGIKPGMKLKLSKS</sequence>
<proteinExistence type="inferred from homology"/>
<keyword evidence="5" id="KW-1185">Reference proteome</keyword>
<dbReference type="Pfam" id="PF01464">
    <property type="entry name" value="SLT"/>
    <property type="match status" value="1"/>
</dbReference>
<name>A0A5S5CEW5_9FLAO</name>
<dbReference type="Pfam" id="PF01476">
    <property type="entry name" value="LysM"/>
    <property type="match status" value="2"/>
</dbReference>
<dbReference type="Gene3D" id="3.10.350.10">
    <property type="entry name" value="LysM domain"/>
    <property type="match status" value="2"/>
</dbReference>
<dbReference type="EMBL" id="VNHU01000001">
    <property type="protein sequence ID" value="TYP76890.1"/>
    <property type="molecule type" value="Genomic_DNA"/>
</dbReference>
<dbReference type="InterPro" id="IPR008258">
    <property type="entry name" value="Transglycosylase_SLT_dom_1"/>
</dbReference>
<dbReference type="RefSeq" id="WP_246131381.1">
    <property type="nucleotide sequence ID" value="NZ_VNHU01000001.1"/>
</dbReference>
<accession>A0A5S5CEW5</accession>
<gene>
    <name evidence="4" type="ORF">BD809_10135</name>
</gene>
<keyword evidence="2" id="KW-0732">Signal</keyword>
<organism evidence="4 5">
    <name type="scientific">Aquimarina intermedia</name>
    <dbReference type="NCBI Taxonomy" id="350814"/>
    <lineage>
        <taxon>Bacteria</taxon>
        <taxon>Pseudomonadati</taxon>
        <taxon>Bacteroidota</taxon>
        <taxon>Flavobacteriia</taxon>
        <taxon>Flavobacteriales</taxon>
        <taxon>Flavobacteriaceae</taxon>
        <taxon>Aquimarina</taxon>
    </lineage>
</organism>
<dbReference type="SUPFAM" id="SSF53955">
    <property type="entry name" value="Lysozyme-like"/>
    <property type="match status" value="1"/>
</dbReference>
<dbReference type="CDD" id="cd00118">
    <property type="entry name" value="LysM"/>
    <property type="match status" value="2"/>
</dbReference>
<dbReference type="InterPro" id="IPR036779">
    <property type="entry name" value="LysM_dom_sf"/>
</dbReference>
<comment type="similarity">
    <text evidence="1">Belongs to the transglycosylase Slt family.</text>
</comment>
<dbReference type="Gene3D" id="1.10.530.10">
    <property type="match status" value="1"/>
</dbReference>
<evidence type="ECO:0000256" key="2">
    <source>
        <dbReference type="SAM" id="SignalP"/>
    </source>
</evidence>
<dbReference type="PANTHER" id="PTHR33734">
    <property type="entry name" value="LYSM DOMAIN-CONTAINING GPI-ANCHORED PROTEIN 2"/>
    <property type="match status" value="1"/>
</dbReference>
<protein>
    <submittedName>
        <fullName evidence="4">Membrane-bound lytic murein transglycosylase D</fullName>
    </submittedName>
</protein>
<dbReference type="PANTHER" id="PTHR33734:SF22">
    <property type="entry name" value="MEMBRANE-BOUND LYTIC MUREIN TRANSGLYCOSYLASE D"/>
    <property type="match status" value="1"/>
</dbReference>
<dbReference type="AlphaFoldDB" id="A0A5S5CEW5"/>
<dbReference type="GO" id="GO:0000270">
    <property type="term" value="P:peptidoglycan metabolic process"/>
    <property type="evidence" value="ECO:0007669"/>
    <property type="project" value="InterPro"/>
</dbReference>
<dbReference type="Proteomes" id="UP000324376">
    <property type="component" value="Unassembled WGS sequence"/>
</dbReference>
<dbReference type="PROSITE" id="PS00922">
    <property type="entry name" value="TRANSGLYCOSYLASE"/>
    <property type="match status" value="1"/>
</dbReference>
<dbReference type="InterPro" id="IPR000189">
    <property type="entry name" value="Transglyc_AS"/>
</dbReference>
<evidence type="ECO:0000313" key="5">
    <source>
        <dbReference type="Proteomes" id="UP000324376"/>
    </source>
</evidence>
<comment type="caution">
    <text evidence="4">The sequence shown here is derived from an EMBL/GenBank/DDBJ whole genome shotgun (WGS) entry which is preliminary data.</text>
</comment>
<dbReference type="GO" id="GO:0016020">
    <property type="term" value="C:membrane"/>
    <property type="evidence" value="ECO:0007669"/>
    <property type="project" value="InterPro"/>
</dbReference>
<dbReference type="SUPFAM" id="SSF54106">
    <property type="entry name" value="LysM domain"/>
    <property type="match status" value="2"/>
</dbReference>
<feature type="domain" description="LysM" evidence="3">
    <location>
        <begin position="495"/>
        <end position="539"/>
    </location>
</feature>
<feature type="signal peptide" evidence="2">
    <location>
        <begin position="1"/>
        <end position="22"/>
    </location>
</feature>
<dbReference type="InterPro" id="IPR023346">
    <property type="entry name" value="Lysozyme-like_dom_sf"/>
</dbReference>
<evidence type="ECO:0000313" key="4">
    <source>
        <dbReference type="EMBL" id="TYP76890.1"/>
    </source>
</evidence>
<dbReference type="PROSITE" id="PS51782">
    <property type="entry name" value="LYSM"/>
    <property type="match status" value="2"/>
</dbReference>
<dbReference type="InterPro" id="IPR018392">
    <property type="entry name" value="LysM"/>
</dbReference>